<gene>
    <name evidence="2" type="ORF">I3842_10G039900</name>
</gene>
<comment type="caution">
    <text evidence="2">The sequence shown here is derived from an EMBL/GenBank/DDBJ whole genome shotgun (WGS) entry which is preliminary data.</text>
</comment>
<feature type="compositionally biased region" description="Basic and acidic residues" evidence="1">
    <location>
        <begin position="261"/>
        <end position="270"/>
    </location>
</feature>
<feature type="compositionally biased region" description="Basic and acidic residues" evidence="1">
    <location>
        <begin position="204"/>
        <end position="228"/>
    </location>
</feature>
<feature type="compositionally biased region" description="Basic and acidic residues" evidence="1">
    <location>
        <begin position="55"/>
        <end position="80"/>
    </location>
</feature>
<dbReference type="EMBL" id="CM031834">
    <property type="protein sequence ID" value="KAG6690964.1"/>
    <property type="molecule type" value="Genomic_DNA"/>
</dbReference>
<evidence type="ECO:0008006" key="4">
    <source>
        <dbReference type="Google" id="ProtNLM"/>
    </source>
</evidence>
<sequence>MDSNLQSPLPDDGDAKTTFRKPSTDAANGKYRRHTGSSSSDEILKRDPSCSPNISRDDPVKVSEHQPRRKDDGRELERNSRRSYSRSGESYRHSDRQSSRGSHGYSRHDDYVHANYANEEERNHKRLSSHSGQEAKGGYYSEHTVKESEQSRLRDYSRKLDKYSRDKYDGHRSDDKDREASSLVHQKYREDSSSDRAGSGRRHSPSEEVERGRYMRRSDGRDEKRDYYRSSGDYRGGRLSYEETWAHRNGSTSGGNSGNHHLKDAYKSDPMDLVGQRLSKEEKKKNVDRETKRYKGQCIRESIELVEDKFASVTEKQEFPAKKPKLHSLDEDVEYGKDVKPVSKFSSVAEDAKVTPGQGQASDSNTANDLNTAKVAAMKAAELVNRNLVGVGTCMTTDQKKKLLWGNKKNTTAEESGRHWDTALFSDRERQEKFNKLMSLRLHWYLWPIVGCEGRLDVGAKTRQPGWGRPSSREAERTPAGFRKAIHCWTPTKGRSYRWIRSLSFSYGSFCTRIWCSPTMLCIISLYNCRRVMLLVILYLWEDMHCWDFSDLGKRMVLYDISNLDTCEFLSQVFHKPYLISSGGCYTFEFEIWWVDQCKCKGDRTSVFHVQFLFLTALEI</sequence>
<organism evidence="2 3">
    <name type="scientific">Carya illinoinensis</name>
    <name type="common">Pecan</name>
    <dbReference type="NCBI Taxonomy" id="32201"/>
    <lineage>
        <taxon>Eukaryota</taxon>
        <taxon>Viridiplantae</taxon>
        <taxon>Streptophyta</taxon>
        <taxon>Embryophyta</taxon>
        <taxon>Tracheophyta</taxon>
        <taxon>Spermatophyta</taxon>
        <taxon>Magnoliopsida</taxon>
        <taxon>eudicotyledons</taxon>
        <taxon>Gunneridae</taxon>
        <taxon>Pentapetalae</taxon>
        <taxon>rosids</taxon>
        <taxon>fabids</taxon>
        <taxon>Fagales</taxon>
        <taxon>Juglandaceae</taxon>
        <taxon>Carya</taxon>
    </lineage>
</organism>
<accession>A0A922DUA3</accession>
<dbReference type="Proteomes" id="UP000811246">
    <property type="component" value="Chromosome 10"/>
</dbReference>
<feature type="compositionally biased region" description="Basic and acidic residues" evidence="1">
    <location>
        <begin position="278"/>
        <end position="289"/>
    </location>
</feature>
<feature type="compositionally biased region" description="Basic and acidic residues" evidence="1">
    <location>
        <begin position="143"/>
        <end position="180"/>
    </location>
</feature>
<dbReference type="AlphaFoldDB" id="A0A922DUA3"/>
<dbReference type="EMBL" id="CM031834">
    <property type="protein sequence ID" value="KAG6690963.1"/>
    <property type="molecule type" value="Genomic_DNA"/>
</dbReference>
<evidence type="ECO:0000313" key="2">
    <source>
        <dbReference type="EMBL" id="KAG6690964.1"/>
    </source>
</evidence>
<reference evidence="2" key="1">
    <citation type="submission" date="2021-01" db="EMBL/GenBank/DDBJ databases">
        <authorList>
            <person name="Lovell J.T."/>
            <person name="Bentley N."/>
            <person name="Bhattarai G."/>
            <person name="Jenkins J.W."/>
            <person name="Sreedasyam A."/>
            <person name="Alarcon Y."/>
            <person name="Bock C."/>
            <person name="Boston L."/>
            <person name="Carlson J."/>
            <person name="Cervantes K."/>
            <person name="Clermont K."/>
            <person name="Krom N."/>
            <person name="Kubenka K."/>
            <person name="Mamidi S."/>
            <person name="Mattison C."/>
            <person name="Monteros M."/>
            <person name="Pisani C."/>
            <person name="Plott C."/>
            <person name="Rajasekar S."/>
            <person name="Rhein H.S."/>
            <person name="Rohla C."/>
            <person name="Song M."/>
            <person name="Hilaire R.S."/>
            <person name="Shu S."/>
            <person name="Wells L."/>
            <person name="Wang X."/>
            <person name="Webber J."/>
            <person name="Heerema R.J."/>
            <person name="Klein P."/>
            <person name="Conner P."/>
            <person name="Grauke L."/>
            <person name="Grimwood J."/>
            <person name="Schmutz J."/>
            <person name="Randall J.J."/>
        </authorList>
    </citation>
    <scope>NUCLEOTIDE SEQUENCE</scope>
    <source>
        <tissue evidence="2">Leaf</tissue>
    </source>
</reference>
<feature type="compositionally biased region" description="Basic and acidic residues" evidence="1">
    <location>
        <begin position="89"/>
        <end position="98"/>
    </location>
</feature>
<evidence type="ECO:0000256" key="1">
    <source>
        <dbReference type="SAM" id="MobiDB-lite"/>
    </source>
</evidence>
<feature type="region of interest" description="Disordered" evidence="1">
    <location>
        <begin position="1"/>
        <end position="289"/>
    </location>
</feature>
<protein>
    <recommendedName>
        <fullName evidence="4">Arginine/serine-rich coiled-coil protein 2</fullName>
    </recommendedName>
</protein>
<dbReference type="PANTHER" id="PTHR22426">
    <property type="entry name" value="ARGININE_SERINE-RICH COILED-COIL PROTEIN 2"/>
    <property type="match status" value="1"/>
</dbReference>
<proteinExistence type="predicted"/>
<evidence type="ECO:0000313" key="3">
    <source>
        <dbReference type="Proteomes" id="UP000811246"/>
    </source>
</evidence>
<dbReference type="PANTHER" id="PTHR22426:SF2">
    <property type="entry name" value="ARGININE_SERINE-RICH COILED-COIL PROTEIN 2"/>
    <property type="match status" value="1"/>
</dbReference>
<name>A0A922DUA3_CARIL</name>